<dbReference type="EMBL" id="JAHLQT010028947">
    <property type="protein sequence ID" value="KAG7161552.1"/>
    <property type="molecule type" value="Genomic_DNA"/>
</dbReference>
<dbReference type="InterPro" id="IPR000742">
    <property type="entry name" value="EGF"/>
</dbReference>
<organism evidence="5 6">
    <name type="scientific">Homarus americanus</name>
    <name type="common">American lobster</name>
    <dbReference type="NCBI Taxonomy" id="6706"/>
    <lineage>
        <taxon>Eukaryota</taxon>
        <taxon>Metazoa</taxon>
        <taxon>Ecdysozoa</taxon>
        <taxon>Arthropoda</taxon>
        <taxon>Crustacea</taxon>
        <taxon>Multicrustacea</taxon>
        <taxon>Malacostraca</taxon>
        <taxon>Eumalacostraca</taxon>
        <taxon>Eucarida</taxon>
        <taxon>Decapoda</taxon>
        <taxon>Pleocyemata</taxon>
        <taxon>Astacidea</taxon>
        <taxon>Nephropoidea</taxon>
        <taxon>Nephropidae</taxon>
        <taxon>Homarus</taxon>
    </lineage>
</organism>
<protein>
    <submittedName>
        <fullName evidence="5">Neural-cadherin 2-like 5</fullName>
    </submittedName>
</protein>
<dbReference type="AlphaFoldDB" id="A0A8J5JNE0"/>
<keyword evidence="2" id="KW-0245">EGF-like domain</keyword>
<reference evidence="5" key="1">
    <citation type="journal article" date="2021" name="Sci. Adv.">
        <title>The American lobster genome reveals insights on longevity, neural, and immune adaptations.</title>
        <authorList>
            <person name="Polinski J.M."/>
            <person name="Zimin A.V."/>
            <person name="Clark K.F."/>
            <person name="Kohn A.B."/>
            <person name="Sadowski N."/>
            <person name="Timp W."/>
            <person name="Ptitsyn A."/>
            <person name="Khanna P."/>
            <person name="Romanova D.Y."/>
            <person name="Williams P."/>
            <person name="Greenwood S.J."/>
            <person name="Moroz L.L."/>
            <person name="Walt D.R."/>
            <person name="Bodnar A.G."/>
        </authorList>
    </citation>
    <scope>NUCLEOTIDE SEQUENCE</scope>
    <source>
        <strain evidence="5">GMGI-L3</strain>
    </source>
</reference>
<comment type="caution">
    <text evidence="5">The sequence shown here is derived from an EMBL/GenBank/DDBJ whole genome shotgun (WGS) entry which is preliminary data.</text>
</comment>
<dbReference type="Pfam" id="PF00054">
    <property type="entry name" value="Laminin_G_1"/>
    <property type="match status" value="1"/>
</dbReference>
<dbReference type="CDD" id="cd00110">
    <property type="entry name" value="LamG"/>
    <property type="match status" value="1"/>
</dbReference>
<dbReference type="Gene3D" id="2.10.25.10">
    <property type="entry name" value="Laminin"/>
    <property type="match status" value="1"/>
</dbReference>
<dbReference type="InterPro" id="IPR013320">
    <property type="entry name" value="ConA-like_dom_sf"/>
</dbReference>
<dbReference type="Pfam" id="PF00008">
    <property type="entry name" value="EGF"/>
    <property type="match status" value="1"/>
</dbReference>
<evidence type="ECO:0000259" key="3">
    <source>
        <dbReference type="PROSITE" id="PS50025"/>
    </source>
</evidence>
<evidence type="ECO:0000313" key="5">
    <source>
        <dbReference type="EMBL" id="KAG7161552.1"/>
    </source>
</evidence>
<dbReference type="CDD" id="cd00054">
    <property type="entry name" value="EGF_CA"/>
    <property type="match status" value="1"/>
</dbReference>
<dbReference type="InterPro" id="IPR001791">
    <property type="entry name" value="Laminin_G"/>
</dbReference>
<proteinExistence type="predicted"/>
<dbReference type="PANTHER" id="PTHR15036:SF85">
    <property type="entry name" value="SP2353, ISOFORM A"/>
    <property type="match status" value="1"/>
</dbReference>
<dbReference type="GO" id="GO:0016020">
    <property type="term" value="C:membrane"/>
    <property type="evidence" value="ECO:0007669"/>
    <property type="project" value="UniProtKB-SubCell"/>
</dbReference>
<evidence type="ECO:0000256" key="2">
    <source>
        <dbReference type="PROSITE-ProRule" id="PRU00076"/>
    </source>
</evidence>
<gene>
    <name evidence="5" type="primary">CadN2-L5</name>
    <name evidence="5" type="ORF">Hamer_G014111</name>
</gene>
<feature type="domain" description="EGF-like" evidence="4">
    <location>
        <begin position="73"/>
        <end position="109"/>
    </location>
</feature>
<name>A0A8J5JNE0_HOMAM</name>
<feature type="disulfide bond" evidence="2">
    <location>
        <begin position="99"/>
        <end position="108"/>
    </location>
</feature>
<comment type="caution">
    <text evidence="2">Lacks conserved residue(s) required for the propagation of feature annotation.</text>
</comment>
<dbReference type="InterPro" id="IPR050372">
    <property type="entry name" value="Neurexin-related_CASP"/>
</dbReference>
<dbReference type="PROSITE" id="PS50025">
    <property type="entry name" value="LAM_G_DOMAIN"/>
    <property type="match status" value="1"/>
</dbReference>
<dbReference type="PROSITE" id="PS50026">
    <property type="entry name" value="EGF_3"/>
    <property type="match status" value="1"/>
</dbReference>
<keyword evidence="1 2" id="KW-1015">Disulfide bond</keyword>
<dbReference type="Gene3D" id="2.60.120.200">
    <property type="match status" value="1"/>
</dbReference>
<feature type="domain" description="Laminin G" evidence="3">
    <location>
        <begin position="124"/>
        <end position="233"/>
    </location>
</feature>
<evidence type="ECO:0000313" key="6">
    <source>
        <dbReference type="Proteomes" id="UP000747542"/>
    </source>
</evidence>
<dbReference type="PANTHER" id="PTHR15036">
    <property type="entry name" value="PIKACHURIN-LIKE PROTEIN"/>
    <property type="match status" value="1"/>
</dbReference>
<dbReference type="SUPFAM" id="SSF49899">
    <property type="entry name" value="Concanavalin A-like lectins/glucanases"/>
    <property type="match status" value="1"/>
</dbReference>
<keyword evidence="6" id="KW-1185">Reference proteome</keyword>
<evidence type="ECO:0000259" key="4">
    <source>
        <dbReference type="PROSITE" id="PS50026"/>
    </source>
</evidence>
<sequence>MDTNATQKTNPKSTANATHHVSLGATQHSTYKDQAAVSDAYSVVEAGTRAMVGPRVDVLDMCRCDRYNTPQGGHYTCTPHTCLNGGRCLPTVTGYRCICPHGTEDSRCKILSRHFEGVKEPKDSVSSSSKGGPVIDGWAWLPPIPPCTEVHLSLEFLTSSQDATILYSGPRKDSRYPAGEMGDLLALELRDGRPSLVLDLGAGPVALTINASYTVTNSRWHRLDLLWKDEVGG</sequence>
<accession>A0A8J5JNE0</accession>
<dbReference type="Proteomes" id="UP000747542">
    <property type="component" value="Unassembled WGS sequence"/>
</dbReference>
<dbReference type="SMART" id="SM00181">
    <property type="entry name" value="EGF"/>
    <property type="match status" value="1"/>
</dbReference>
<evidence type="ECO:0000256" key="1">
    <source>
        <dbReference type="ARBA" id="ARBA00023157"/>
    </source>
</evidence>